<comment type="caution">
    <text evidence="1">The sequence shown here is derived from an EMBL/GenBank/DDBJ whole genome shotgun (WGS) entry which is preliminary data.</text>
</comment>
<dbReference type="Pfam" id="PF11104">
    <property type="entry name" value="PilM_2"/>
    <property type="match status" value="1"/>
</dbReference>
<sequence>MAKLSVGLDIGFFSIKAVSLISDKDQYRLNTLGVIPTPQPGMVSEQESDLEALADAIKKLLTTAKIDTKDVIIALPESKVFTRVIDDLPYLTDQELKSAIRYASEEFIPMPLSDVNLNWQVLARSDGKNKNARTIVLVIASPKNVVNKYMKVLSMAGLRAKALETFSEQKSFFSGYFNYSIRCHNYGFCRGVSRAYLVNQINFHRRHSVDAAVGTTI</sequence>
<dbReference type="SUPFAM" id="SSF53067">
    <property type="entry name" value="Actin-like ATPase domain"/>
    <property type="match status" value="1"/>
</dbReference>
<protein>
    <submittedName>
        <fullName evidence="1">Tfp pilus assembly protein, ATPase PilM</fullName>
    </submittedName>
</protein>
<dbReference type="Proteomes" id="UP000034324">
    <property type="component" value="Unassembled WGS sequence"/>
</dbReference>
<gene>
    <name evidence="1" type="ORF">US99_C0070G0014</name>
</gene>
<evidence type="ECO:0000313" key="1">
    <source>
        <dbReference type="EMBL" id="KKQ76512.1"/>
    </source>
</evidence>
<dbReference type="Gene3D" id="3.30.420.40">
    <property type="match status" value="1"/>
</dbReference>
<dbReference type="InterPro" id="IPR043129">
    <property type="entry name" value="ATPase_NBD"/>
</dbReference>
<dbReference type="PANTHER" id="PTHR32432">
    <property type="entry name" value="CELL DIVISION PROTEIN FTSA-RELATED"/>
    <property type="match status" value="1"/>
</dbReference>
<dbReference type="EMBL" id="LBVC01000070">
    <property type="protein sequence ID" value="KKQ76512.1"/>
    <property type="molecule type" value="Genomic_DNA"/>
</dbReference>
<dbReference type="InterPro" id="IPR005883">
    <property type="entry name" value="PilM"/>
</dbReference>
<accession>A0A0G0KCD0</accession>
<dbReference type="PANTHER" id="PTHR32432:SF3">
    <property type="entry name" value="ETHANOLAMINE UTILIZATION PROTEIN EUTJ"/>
    <property type="match status" value="1"/>
</dbReference>
<dbReference type="Gene3D" id="3.30.1490.300">
    <property type="match status" value="1"/>
</dbReference>
<evidence type="ECO:0000313" key="2">
    <source>
        <dbReference type="Proteomes" id="UP000034324"/>
    </source>
</evidence>
<organism evidence="1 2">
    <name type="scientific">Candidatus Daviesbacteria bacterium GW2011_GWF2_38_6</name>
    <dbReference type="NCBI Taxonomy" id="1618432"/>
    <lineage>
        <taxon>Bacteria</taxon>
        <taxon>Candidatus Daviesiibacteriota</taxon>
    </lineage>
</organism>
<proteinExistence type="predicted"/>
<name>A0A0G0KCD0_9BACT</name>
<dbReference type="InterPro" id="IPR050696">
    <property type="entry name" value="FtsA/MreB"/>
</dbReference>
<reference evidence="1 2" key="1">
    <citation type="journal article" date="2015" name="Nature">
        <title>rRNA introns, odd ribosomes, and small enigmatic genomes across a large radiation of phyla.</title>
        <authorList>
            <person name="Brown C.T."/>
            <person name="Hug L.A."/>
            <person name="Thomas B.C."/>
            <person name="Sharon I."/>
            <person name="Castelle C.J."/>
            <person name="Singh A."/>
            <person name="Wilkins M.J."/>
            <person name="Williams K.H."/>
            <person name="Banfield J.F."/>
        </authorList>
    </citation>
    <scope>NUCLEOTIDE SEQUENCE [LARGE SCALE GENOMIC DNA]</scope>
</reference>
<dbReference type="AlphaFoldDB" id="A0A0G0KCD0"/>